<evidence type="ECO:0000256" key="10">
    <source>
        <dbReference type="SAM" id="Phobius"/>
    </source>
</evidence>
<evidence type="ECO:0000313" key="14">
    <source>
        <dbReference type="Proteomes" id="UP000055024"/>
    </source>
</evidence>
<comment type="subcellular location">
    <subcellularLocation>
        <location evidence="1">Membrane</location>
        <topology evidence="1">Single-pass type I membrane protein</topology>
    </subcellularLocation>
</comment>
<feature type="signal peptide" evidence="11">
    <location>
        <begin position="1"/>
        <end position="17"/>
    </location>
</feature>
<dbReference type="SMART" id="SM00192">
    <property type="entry name" value="LDLa"/>
    <property type="match status" value="1"/>
</dbReference>
<keyword evidence="7" id="KW-0325">Glycoprotein</keyword>
<evidence type="ECO:0000256" key="8">
    <source>
        <dbReference type="PROSITE-ProRule" id="PRU00124"/>
    </source>
</evidence>
<proteinExistence type="predicted"/>
<evidence type="ECO:0000256" key="11">
    <source>
        <dbReference type="SAM" id="SignalP"/>
    </source>
</evidence>
<keyword evidence="2 10" id="KW-0812">Transmembrane</keyword>
<feature type="transmembrane region" description="Helical" evidence="10">
    <location>
        <begin position="326"/>
        <end position="347"/>
    </location>
</feature>
<dbReference type="InterPro" id="IPR013980">
    <property type="entry name" value="MANSC_dom"/>
</dbReference>
<gene>
    <name evidence="13" type="ORF">T11_15850</name>
</gene>
<dbReference type="Pfam" id="PF07502">
    <property type="entry name" value="MANEC"/>
    <property type="match status" value="1"/>
</dbReference>
<dbReference type="PROSITE" id="PS01209">
    <property type="entry name" value="LDLRA_1"/>
    <property type="match status" value="1"/>
</dbReference>
<evidence type="ECO:0000256" key="1">
    <source>
        <dbReference type="ARBA" id="ARBA00004479"/>
    </source>
</evidence>
<dbReference type="SMART" id="SM00765">
    <property type="entry name" value="MANEC"/>
    <property type="match status" value="1"/>
</dbReference>
<accession>A0A0V1HAJ3</accession>
<dbReference type="InterPro" id="IPR011106">
    <property type="entry name" value="MANSC_N"/>
</dbReference>
<dbReference type="OrthoDB" id="6076617at2759"/>
<feature type="region of interest" description="Disordered" evidence="9">
    <location>
        <begin position="272"/>
        <end position="299"/>
    </location>
</feature>
<evidence type="ECO:0000313" key="13">
    <source>
        <dbReference type="EMBL" id="KRZ07565.1"/>
    </source>
</evidence>
<dbReference type="InterPro" id="IPR036055">
    <property type="entry name" value="LDL_receptor-like_sf"/>
</dbReference>
<evidence type="ECO:0000256" key="2">
    <source>
        <dbReference type="ARBA" id="ARBA00022692"/>
    </source>
</evidence>
<dbReference type="InterPro" id="IPR002172">
    <property type="entry name" value="LDrepeatLR_classA_rpt"/>
</dbReference>
<evidence type="ECO:0000256" key="9">
    <source>
        <dbReference type="SAM" id="MobiDB-lite"/>
    </source>
</evidence>
<keyword evidence="6 8" id="KW-1015">Disulfide bond</keyword>
<feature type="domain" description="MANSC" evidence="12">
    <location>
        <begin position="29"/>
        <end position="110"/>
    </location>
</feature>
<evidence type="ECO:0000256" key="6">
    <source>
        <dbReference type="ARBA" id="ARBA00023157"/>
    </source>
</evidence>
<keyword evidence="4 10" id="KW-1133">Transmembrane helix</keyword>
<dbReference type="GO" id="GO:0016020">
    <property type="term" value="C:membrane"/>
    <property type="evidence" value="ECO:0007669"/>
    <property type="project" value="UniProtKB-SubCell"/>
</dbReference>
<dbReference type="EMBL" id="JYDP01000100">
    <property type="protein sequence ID" value="KRZ07565.1"/>
    <property type="molecule type" value="Genomic_DNA"/>
</dbReference>
<comment type="caution">
    <text evidence="13">The sequence shown here is derived from an EMBL/GenBank/DDBJ whole genome shotgun (WGS) entry which is preliminary data.</text>
</comment>
<reference evidence="13 14" key="1">
    <citation type="submission" date="2015-01" db="EMBL/GenBank/DDBJ databases">
        <title>Evolution of Trichinella species and genotypes.</title>
        <authorList>
            <person name="Korhonen P.K."/>
            <person name="Edoardo P."/>
            <person name="Giuseppe L.R."/>
            <person name="Gasser R.B."/>
        </authorList>
    </citation>
    <scope>NUCLEOTIDE SEQUENCE [LARGE SCALE GENOMIC DNA]</scope>
    <source>
        <strain evidence="13">ISS1029</strain>
    </source>
</reference>
<keyword evidence="5 10" id="KW-0472">Membrane</keyword>
<dbReference type="SUPFAM" id="SSF57424">
    <property type="entry name" value="LDL receptor-like module"/>
    <property type="match status" value="1"/>
</dbReference>
<dbReference type="PANTHER" id="PTHR46876">
    <property type="entry name" value="LOW-DENSITY LIPOPROTEIN RECEPTOR-RELATED PROTEIN 11"/>
    <property type="match status" value="1"/>
</dbReference>
<dbReference type="InterPro" id="IPR023415">
    <property type="entry name" value="LDLR_class-A_CS"/>
</dbReference>
<dbReference type="AlphaFoldDB" id="A0A0V1HAJ3"/>
<dbReference type="PROSITE" id="PS50986">
    <property type="entry name" value="MANSC"/>
    <property type="match status" value="1"/>
</dbReference>
<evidence type="ECO:0000256" key="4">
    <source>
        <dbReference type="ARBA" id="ARBA00022989"/>
    </source>
</evidence>
<organism evidence="13 14">
    <name type="scientific">Trichinella zimbabwensis</name>
    <dbReference type="NCBI Taxonomy" id="268475"/>
    <lineage>
        <taxon>Eukaryota</taxon>
        <taxon>Metazoa</taxon>
        <taxon>Ecdysozoa</taxon>
        <taxon>Nematoda</taxon>
        <taxon>Enoplea</taxon>
        <taxon>Dorylaimia</taxon>
        <taxon>Trichinellida</taxon>
        <taxon>Trichinellidae</taxon>
        <taxon>Trichinella</taxon>
    </lineage>
</organism>
<evidence type="ECO:0000256" key="3">
    <source>
        <dbReference type="ARBA" id="ARBA00022729"/>
    </source>
</evidence>
<evidence type="ECO:0000259" key="12">
    <source>
        <dbReference type="PROSITE" id="PS50986"/>
    </source>
</evidence>
<name>A0A0V1HAJ3_9BILA</name>
<evidence type="ECO:0000256" key="7">
    <source>
        <dbReference type="ARBA" id="ARBA00023180"/>
    </source>
</evidence>
<sequence>MISELFHVYLLLHLVVSWNNSPCQHFYDLSNGTIIKTTDSIQRGAKFLLTSRQSSLEQCMQICCDTEDCNLAIFPAKTQASEKDNCYLFDCGEINNFKCVFVLNKNYISMKMSVNHQDLPNYRRRGQFSDFVSPPSEKDFNYPYSQPRQPSYSYINQKEMEHQDSTSPKCGRYQWQCEQSEECIALYDVCDGLEQCLDGSDEKNCSSKWMQKAEKMGNSFDKLTKQPLRQPNSKSANLFSMYSDGGNAGSITENESQQMKIHPISKNLKELADAEHSGAQDRTATLKPNERSQDISNISSTTKHSILPITARPLQASKILDYKMKVAALLLGTGIAMAGIVLIYVGCRLRNRKRRIRIGQMMTADEGEFLIGGMLVT</sequence>
<dbReference type="Pfam" id="PF00057">
    <property type="entry name" value="Ldl_recept_a"/>
    <property type="match status" value="1"/>
</dbReference>
<keyword evidence="3 11" id="KW-0732">Signal</keyword>
<keyword evidence="14" id="KW-1185">Reference proteome</keyword>
<protein>
    <recommendedName>
        <fullName evidence="12">MANSC domain-containing protein</fullName>
    </recommendedName>
</protein>
<dbReference type="Gene3D" id="4.10.400.10">
    <property type="entry name" value="Low-density Lipoprotein Receptor"/>
    <property type="match status" value="1"/>
</dbReference>
<feature type="disulfide bond" evidence="8">
    <location>
        <begin position="190"/>
        <end position="205"/>
    </location>
</feature>
<dbReference type="CDD" id="cd00112">
    <property type="entry name" value="LDLa"/>
    <property type="match status" value="1"/>
</dbReference>
<comment type="caution">
    <text evidence="8">Lacks conserved residue(s) required for the propagation of feature annotation.</text>
</comment>
<evidence type="ECO:0000256" key="5">
    <source>
        <dbReference type="ARBA" id="ARBA00023136"/>
    </source>
</evidence>
<dbReference type="Proteomes" id="UP000055024">
    <property type="component" value="Unassembled WGS sequence"/>
</dbReference>
<dbReference type="PROSITE" id="PS50068">
    <property type="entry name" value="LDLRA_2"/>
    <property type="match status" value="1"/>
</dbReference>
<feature type="chain" id="PRO_5006878989" description="MANSC domain-containing protein" evidence="11">
    <location>
        <begin position="18"/>
        <end position="377"/>
    </location>
</feature>
<dbReference type="PANTHER" id="PTHR46876:SF1">
    <property type="entry name" value="LOW-DENSITY LIPOPROTEIN RECEPTOR-RELATED PROTEIN 11"/>
    <property type="match status" value="1"/>
</dbReference>